<reference evidence="3 4" key="1">
    <citation type="submission" date="2017-02" db="EMBL/GenBank/DDBJ databases">
        <authorList>
            <person name="Peterson S.W."/>
        </authorList>
    </citation>
    <scope>NUCLEOTIDE SEQUENCE [LARGE SCALE GENOMIC DNA]</scope>
    <source>
        <strain evidence="3 4">DSM 22335</strain>
    </source>
</reference>
<dbReference type="SUPFAM" id="SSF53448">
    <property type="entry name" value="Nucleotide-diphospho-sugar transferases"/>
    <property type="match status" value="1"/>
</dbReference>
<dbReference type="PANTHER" id="PTHR43646:SF3">
    <property type="entry name" value="SLR1566 PROTEIN"/>
    <property type="match status" value="1"/>
</dbReference>
<feature type="transmembrane region" description="Helical" evidence="1">
    <location>
        <begin position="334"/>
        <end position="352"/>
    </location>
</feature>
<dbReference type="InterPro" id="IPR029044">
    <property type="entry name" value="Nucleotide-diphossugar_trans"/>
</dbReference>
<evidence type="ECO:0000313" key="4">
    <source>
        <dbReference type="Proteomes" id="UP000190888"/>
    </source>
</evidence>
<keyword evidence="1" id="KW-0812">Transmembrane</keyword>
<feature type="transmembrane region" description="Helical" evidence="1">
    <location>
        <begin position="6"/>
        <end position="24"/>
    </location>
</feature>
<dbReference type="STRING" id="413434.SAMN04488132_105185"/>
<evidence type="ECO:0000256" key="1">
    <source>
        <dbReference type="SAM" id="Phobius"/>
    </source>
</evidence>
<keyword evidence="1" id="KW-0472">Membrane</keyword>
<feature type="domain" description="Glycosyltransferase 2-like" evidence="2">
    <location>
        <begin position="47"/>
        <end position="218"/>
    </location>
</feature>
<evidence type="ECO:0000259" key="2">
    <source>
        <dbReference type="Pfam" id="PF00535"/>
    </source>
</evidence>
<feature type="transmembrane region" description="Helical" evidence="1">
    <location>
        <begin position="309"/>
        <end position="327"/>
    </location>
</feature>
<accession>A0A1T4P6Y6</accession>
<keyword evidence="3" id="KW-0808">Transferase</keyword>
<sequence>MSVMFIYILLSLVAWFLAAIYLVINNRRIALLKDQPVLLNKEHPVALIIAVRNEEADLREALESVCRLRYEPLRIIVVNDRSTDNTPVILQQMAGIFPQINIVTITALPPKWLGKTHALYQGALHTDEEWILFTDADVHFHPDALNKAMHYATSRNLDHLTILPEINSRSSALNSAMVTFRTMLELKLRPWKARSPRSSASVGVGAFNLLRRTAYEKIGTHERIRLKPDDDLQLAKMIKENGLRQDVLYGNGQVQLEWYTSIRQFVQGLMKNMYPALGYRLSQSILAISGTFFVFVLPVPLGLLSGNNLMILMALLILVIQLVFSRIRDHKMKWWYGLTFPLAGALMMYVVAKATILTLKQNGIYWRDHFYSLEELREEK</sequence>
<dbReference type="Proteomes" id="UP000190888">
    <property type="component" value="Unassembled WGS sequence"/>
</dbReference>
<dbReference type="Pfam" id="PF00535">
    <property type="entry name" value="Glycos_transf_2"/>
    <property type="match status" value="1"/>
</dbReference>
<dbReference type="GO" id="GO:0016740">
    <property type="term" value="F:transferase activity"/>
    <property type="evidence" value="ECO:0007669"/>
    <property type="project" value="UniProtKB-KW"/>
</dbReference>
<dbReference type="OrthoDB" id="9800276at2"/>
<dbReference type="AlphaFoldDB" id="A0A1T4P6Y6"/>
<protein>
    <submittedName>
        <fullName evidence="3">Glycosyltransferase, catalytic subunit of cellulose synthase and poly-beta-1,6-N-acetylglucosamine synthase</fullName>
    </submittedName>
</protein>
<dbReference type="PANTHER" id="PTHR43646">
    <property type="entry name" value="GLYCOSYLTRANSFERASE"/>
    <property type="match status" value="1"/>
</dbReference>
<dbReference type="EMBL" id="FUWH01000005">
    <property type="protein sequence ID" value="SJZ87202.1"/>
    <property type="molecule type" value="Genomic_DNA"/>
</dbReference>
<keyword evidence="1" id="KW-1133">Transmembrane helix</keyword>
<dbReference type="CDD" id="cd00761">
    <property type="entry name" value="Glyco_tranf_GTA_type"/>
    <property type="match status" value="1"/>
</dbReference>
<dbReference type="InterPro" id="IPR001173">
    <property type="entry name" value="Glyco_trans_2-like"/>
</dbReference>
<evidence type="ECO:0000313" key="3">
    <source>
        <dbReference type="EMBL" id="SJZ87202.1"/>
    </source>
</evidence>
<proteinExistence type="predicted"/>
<organism evidence="3 4">
    <name type="scientific">Sediminibacterium ginsengisoli</name>
    <dbReference type="NCBI Taxonomy" id="413434"/>
    <lineage>
        <taxon>Bacteria</taxon>
        <taxon>Pseudomonadati</taxon>
        <taxon>Bacteroidota</taxon>
        <taxon>Chitinophagia</taxon>
        <taxon>Chitinophagales</taxon>
        <taxon>Chitinophagaceae</taxon>
        <taxon>Sediminibacterium</taxon>
    </lineage>
</organism>
<dbReference type="RefSeq" id="WP_078831507.1">
    <property type="nucleotide sequence ID" value="NZ_FUWH01000005.1"/>
</dbReference>
<name>A0A1T4P6Y6_9BACT</name>
<gene>
    <name evidence="3" type="ORF">SAMN04488132_105185</name>
</gene>
<dbReference type="Gene3D" id="3.90.550.10">
    <property type="entry name" value="Spore Coat Polysaccharide Biosynthesis Protein SpsA, Chain A"/>
    <property type="match status" value="1"/>
</dbReference>
<keyword evidence="4" id="KW-1185">Reference proteome</keyword>
<feature type="transmembrane region" description="Helical" evidence="1">
    <location>
        <begin position="277"/>
        <end position="297"/>
    </location>
</feature>